<dbReference type="GO" id="GO:0000271">
    <property type="term" value="P:polysaccharide biosynthetic process"/>
    <property type="evidence" value="ECO:0007669"/>
    <property type="project" value="InterPro"/>
</dbReference>
<dbReference type="eggNOG" id="COG1215">
    <property type="taxonomic scope" value="Bacteria"/>
</dbReference>
<dbReference type="InterPro" id="IPR027417">
    <property type="entry name" value="P-loop_NTPase"/>
</dbReference>
<dbReference type="CDD" id="cd16440">
    <property type="entry name" value="beta_Kdo_transferase_KpsC_1"/>
    <property type="match status" value="1"/>
</dbReference>
<dbReference type="CDD" id="cd00761">
    <property type="entry name" value="Glyco_tranf_GTA_type"/>
    <property type="match status" value="1"/>
</dbReference>
<evidence type="ECO:0000313" key="2">
    <source>
        <dbReference type="EMBL" id="AFT70035.1"/>
    </source>
</evidence>
<dbReference type="PANTHER" id="PTHR22916">
    <property type="entry name" value="GLYCOSYLTRANSFERASE"/>
    <property type="match status" value="1"/>
</dbReference>
<name>K0CC11_ALCDB</name>
<dbReference type="Proteomes" id="UP000006286">
    <property type="component" value="Chromosome"/>
</dbReference>
<dbReference type="OrthoDB" id="9801954at2"/>
<dbReference type="PANTHER" id="PTHR22916:SF3">
    <property type="entry name" value="UDP-GLCNAC:BETAGAL BETA-1,3-N-ACETYLGLUCOSAMINYLTRANSFERASE-LIKE PROTEIN 1"/>
    <property type="match status" value="1"/>
</dbReference>
<dbReference type="SUPFAM" id="SSF52540">
    <property type="entry name" value="P-loop containing nucleoside triphosphate hydrolases"/>
    <property type="match status" value="1"/>
</dbReference>
<dbReference type="PATRIC" id="fig|930169.3.peg.1734"/>
<sequence>MTNNQTAFQRFAELLDIKQKEFDSDRDIRDYVLSASQKPVAFSYVRKNIESNFGSNLPMIFPRITAVDEPDVGDCALHFVSGTIYRDDQYSHKGAVKIFNNIPETAEIILFEAGFLATTHSWSHSFREGKPEYACLGYVYDDIAHYFMADYPNRIIQKLNSEEQPSTEELTRARGLIQRIVERRISKYNAQPMHAPAMTEGYTRRVLVCDQAFADASTIYGKADEAAFEKMLVAAIQENPDAEILVKTHPDSSWEKSKRSGYYSHLSSSGRVRLLREPVNPYCIFDLVDKVYVGTSQMGLEALFAGKEVVCFGAPFYAGWGLTDDRQKIPHRHRQRSLEELFHYFYIWYTIYHVPECEAPSQIEDALDYIEAHRPYTLPPTEVEAASPPRVSIIIPVYGVEDYIEECLTSIQNQSLREIEIIPVNDCSPDGSQAIIDRLAAQDPRIRPIVLSENVGQGFARNRGIEASQGEYIWFIDADDWLVDPVFLEKIITAADKNNADMTRAKKAGEAVFDKNDELIRVIEDKSEAFFTTNISKTNFKNSPEILQNRHFWMWLYRRTFLKDNNIHFVTTQWEERAFLLKALLSARHLTLTTNLGTMYRIRQNSTARRSKNMKDVENFTRNIEQIATLLKEHGAADPASEYREHLKFQISQFIHFSFFGFFYSTLIRECENPEVYLERLAKALESLDFLATDISRTPINISKKFLSLGVYQLATSALLARHFDLLAIAANRQPVQQDQLYDFQLAEPENARIANLQNALSTYARNEQVTTLTHKASSITKKARIVIHIGATKTGSTYLQHYLEKNRPALLRAGVWFPEVGLFWQPTRPHKQAGHSDVIQAAVNNQPDVLRHIEAGLTLMSGKIHTVVLSSEAFFLNEKAHRIAEYFAGYPVEMVAYLRRQDEWANAQYCEFVAGGAVGRVDIPFSEWLKRPETRRLLDYRIPLSAWADAIGQENVKVRVFEKERLHDNDLLADFAKTINLPALLDLPEPPEDDRNSARLSTAHVELIRLFNSRPFRDRNAYFDFIEEVTQGLQRWRTKRGLAMPKPWVLSDQLAAEIMDDVRYINQEVATTYFKGNEGPLFGSAAPRPETTGIYPEEIVLIADAYERAKPLDTAPSQSERLVMSSQTSLASLKIVNYGLFGWRYWLLTPLLALLFAKRATPELQREFLKEPAQFARKNWSQRRPVMTKLLYPDTDPMGPFQVFRIWVRLMSKVARLSGRAHLSKAIEDDPIRFARTMHNPVRRFIGRLMFPCGELR</sequence>
<dbReference type="AlphaFoldDB" id="K0CC11"/>
<dbReference type="InterPro" id="IPR001173">
    <property type="entry name" value="Glyco_trans_2-like"/>
</dbReference>
<dbReference type="EMBL" id="CP003466">
    <property type="protein sequence ID" value="AFT70035.1"/>
    <property type="molecule type" value="Genomic_DNA"/>
</dbReference>
<keyword evidence="3" id="KW-1185">Reference proteome</keyword>
<protein>
    <submittedName>
        <fullName evidence="2">Capsule polysaccharide modification protein LipA</fullName>
    </submittedName>
</protein>
<gene>
    <name evidence="2" type="primary">wcbA</name>
    <name evidence="2" type="ordered locus">B5T_01758</name>
</gene>
<dbReference type="InterPro" id="IPR007833">
    <property type="entry name" value="Capsule_polysaccharide_synth"/>
</dbReference>
<dbReference type="Gene3D" id="3.40.50.300">
    <property type="entry name" value="P-loop containing nucleotide triphosphate hydrolases"/>
    <property type="match status" value="1"/>
</dbReference>
<dbReference type="SUPFAM" id="SSF53448">
    <property type="entry name" value="Nucleotide-diphospho-sugar transferases"/>
    <property type="match status" value="1"/>
</dbReference>
<dbReference type="GO" id="GO:0015774">
    <property type="term" value="P:polysaccharide transport"/>
    <property type="evidence" value="ECO:0007669"/>
    <property type="project" value="InterPro"/>
</dbReference>
<evidence type="ECO:0000259" key="1">
    <source>
        <dbReference type="Pfam" id="PF00535"/>
    </source>
</evidence>
<dbReference type="KEGG" id="adi:B5T_01758"/>
<dbReference type="Gene3D" id="3.90.550.10">
    <property type="entry name" value="Spore Coat Polysaccharide Biosynthesis Protein SpsA, Chain A"/>
    <property type="match status" value="1"/>
</dbReference>
<organism evidence="2 3">
    <name type="scientific">Alcanivorax dieselolei (strain DSM 16502 / CGMCC 1.3690 / MCCC 1A00001 / B-5)</name>
    <name type="common">Alloalcanivorax dieselolei</name>
    <dbReference type="NCBI Taxonomy" id="930169"/>
    <lineage>
        <taxon>Bacteria</taxon>
        <taxon>Pseudomonadati</taxon>
        <taxon>Pseudomonadota</taxon>
        <taxon>Gammaproteobacteria</taxon>
        <taxon>Oceanospirillales</taxon>
        <taxon>Alcanivoracaceae</taxon>
        <taxon>Alloalcanivorax</taxon>
    </lineage>
</organism>
<dbReference type="HOGENOM" id="CLU_265362_0_0_6"/>
<reference evidence="2 3" key="1">
    <citation type="journal article" date="2012" name="J. Bacteriol.">
        <title>Complete genome sequence of Alcanivorax dieselolei type strain B5.</title>
        <authorList>
            <person name="Lai Q."/>
            <person name="Li W."/>
            <person name="Shao Z."/>
        </authorList>
    </citation>
    <scope>NUCLEOTIDE SEQUENCE [LARGE SCALE GENOMIC DNA]</scope>
    <source>
        <strain evidence="3">DSM 16502 / CGMCC 1.3690 / B-5</strain>
    </source>
</reference>
<dbReference type="Pfam" id="PF00535">
    <property type="entry name" value="Glycos_transf_2"/>
    <property type="match status" value="1"/>
</dbReference>
<dbReference type="InterPro" id="IPR029044">
    <property type="entry name" value="Nucleotide-diphossugar_trans"/>
</dbReference>
<dbReference type="RefSeq" id="WP_014994108.1">
    <property type="nucleotide sequence ID" value="NC_018691.1"/>
</dbReference>
<dbReference type="eggNOG" id="COG3563">
    <property type="taxonomic scope" value="Bacteria"/>
</dbReference>
<dbReference type="STRING" id="930169.B5T_01758"/>
<evidence type="ECO:0000313" key="3">
    <source>
        <dbReference type="Proteomes" id="UP000006286"/>
    </source>
</evidence>
<accession>K0CC11</accession>
<dbReference type="Pfam" id="PF05159">
    <property type="entry name" value="Capsule_synth"/>
    <property type="match status" value="1"/>
</dbReference>
<dbReference type="GO" id="GO:0016758">
    <property type="term" value="F:hexosyltransferase activity"/>
    <property type="evidence" value="ECO:0007669"/>
    <property type="project" value="UniProtKB-ARBA"/>
</dbReference>
<feature type="domain" description="Glycosyltransferase 2-like" evidence="1">
    <location>
        <begin position="392"/>
        <end position="563"/>
    </location>
</feature>
<proteinExistence type="predicted"/>